<reference evidence="2" key="1">
    <citation type="journal article" date="2020" name="Stud. Mycol.">
        <title>101 Dothideomycetes genomes: a test case for predicting lifestyles and emergence of pathogens.</title>
        <authorList>
            <person name="Haridas S."/>
            <person name="Albert R."/>
            <person name="Binder M."/>
            <person name="Bloem J."/>
            <person name="Labutti K."/>
            <person name="Salamov A."/>
            <person name="Andreopoulos B."/>
            <person name="Baker S."/>
            <person name="Barry K."/>
            <person name="Bills G."/>
            <person name="Bluhm B."/>
            <person name="Cannon C."/>
            <person name="Castanera R."/>
            <person name="Culley D."/>
            <person name="Daum C."/>
            <person name="Ezra D."/>
            <person name="Gonzalez J."/>
            <person name="Henrissat B."/>
            <person name="Kuo A."/>
            <person name="Liang C."/>
            <person name="Lipzen A."/>
            <person name="Lutzoni F."/>
            <person name="Magnuson J."/>
            <person name="Mondo S."/>
            <person name="Nolan M."/>
            <person name="Ohm R."/>
            <person name="Pangilinan J."/>
            <person name="Park H.-J."/>
            <person name="Ramirez L."/>
            <person name="Alfaro M."/>
            <person name="Sun H."/>
            <person name="Tritt A."/>
            <person name="Yoshinaga Y."/>
            <person name="Zwiers L.-H."/>
            <person name="Turgeon B."/>
            <person name="Goodwin S."/>
            <person name="Spatafora J."/>
            <person name="Crous P."/>
            <person name="Grigoriev I."/>
        </authorList>
    </citation>
    <scope>NUCLEOTIDE SEQUENCE</scope>
    <source>
        <strain evidence="2">CBS 113979</strain>
    </source>
</reference>
<proteinExistence type="predicted"/>
<dbReference type="Proteomes" id="UP000800041">
    <property type="component" value="Unassembled WGS sequence"/>
</dbReference>
<evidence type="ECO:0000313" key="3">
    <source>
        <dbReference type="Proteomes" id="UP000800041"/>
    </source>
</evidence>
<keyword evidence="3" id="KW-1185">Reference proteome</keyword>
<protein>
    <submittedName>
        <fullName evidence="2">Uncharacterized protein</fullName>
    </submittedName>
</protein>
<evidence type="ECO:0000313" key="2">
    <source>
        <dbReference type="EMBL" id="KAF1989412.1"/>
    </source>
</evidence>
<sequence length="214" mass="23232">MASSILPLCSASRTAVSVSVSVTLSDHPDNETTSTFPATASITSSTTTRHAKDPSSVSVASRPSWPRLETQNSRAQHGPWATALSTSHAYSFWKSRRNIKSACLGCDICIEMHAQPLDIGSVNDHKASRLQGFRSRKSKLLFYCSITTVQSSRTILIPFRNPNSTVSSWLSQPRVVLGSGEAEGLFLEHEIGEFGGLKEVPVLKVELSWNISGN</sequence>
<organism evidence="2 3">
    <name type="scientific">Aulographum hederae CBS 113979</name>
    <dbReference type="NCBI Taxonomy" id="1176131"/>
    <lineage>
        <taxon>Eukaryota</taxon>
        <taxon>Fungi</taxon>
        <taxon>Dikarya</taxon>
        <taxon>Ascomycota</taxon>
        <taxon>Pezizomycotina</taxon>
        <taxon>Dothideomycetes</taxon>
        <taxon>Pleosporomycetidae</taxon>
        <taxon>Aulographales</taxon>
        <taxon>Aulographaceae</taxon>
    </lineage>
</organism>
<dbReference type="AlphaFoldDB" id="A0A6G1H8M5"/>
<evidence type="ECO:0000256" key="1">
    <source>
        <dbReference type="SAM" id="MobiDB-lite"/>
    </source>
</evidence>
<feature type="region of interest" description="Disordered" evidence="1">
    <location>
        <begin position="26"/>
        <end position="77"/>
    </location>
</feature>
<dbReference type="EMBL" id="ML977145">
    <property type="protein sequence ID" value="KAF1989412.1"/>
    <property type="molecule type" value="Genomic_DNA"/>
</dbReference>
<gene>
    <name evidence="2" type="ORF">K402DRAFT_390988</name>
</gene>
<feature type="compositionally biased region" description="Low complexity" evidence="1">
    <location>
        <begin position="32"/>
        <end position="48"/>
    </location>
</feature>
<name>A0A6G1H8M5_9PEZI</name>
<accession>A0A6G1H8M5</accession>